<sequence length="562" mass="61868">MSQPKLRAAIYARYSSDLQRDASVEDQIRSCTEYAKAQGLEVVATYSDRAISGASLMRSGMQALLRDARSGAFDVLVSEALDRLSRNQADIAHIYQEFCFNGLPIETLSEGLISEIHIGLKGTMNALQLKDIAMKTHRGLKGRALEGKSAGGKAYGYRMKPQLTSSGEVIRGEREIQPEEADVVRRIFANYARGLSPKKIAEALNKERVPAPSGRHWGASTIHGNRQRGTGILNNELYIGRQVWNRLRYVKDPQTGKRISRLNPESEWTITEVPELRIIDPELWEAVRSRQGALKTKGTSTPVWDRRRPKTLFSGLMACGCCGGGFAKISKDSFGCSPARNKGTAVCSNKRTIKQADLEARVLDALANHLMDPDAVQVFCEEYTAERNRLKAAAAGNRKEKEQALARAKRDHQKLVDAIIAGIPADQVKDRMIELDARRQLLERELEHTPAPDTVVFHPSMAEAYRERVSRLIRTLGSAEGMEEAKEALRALVERIVLTPAPEGTGLDLTLEGDLAGLLQLAAGAEGANTKKAPDDRSEAFDISEEIVLVAGAGFEPATFRL</sequence>
<reference evidence="4" key="1">
    <citation type="submission" date="2021-08" db="EMBL/GenBank/DDBJ databases">
        <authorList>
            <person name="Nwanade C."/>
            <person name="Wang M."/>
            <person name="Masoudi A."/>
            <person name="Yu Z."/>
            <person name="Liu J."/>
        </authorList>
    </citation>
    <scope>NUCLEOTIDE SEQUENCE</scope>
    <source>
        <strain evidence="4">S166</strain>
    </source>
</reference>
<dbReference type="CDD" id="cd00338">
    <property type="entry name" value="Ser_Recombinase"/>
    <property type="match status" value="1"/>
</dbReference>
<dbReference type="Gene3D" id="3.40.50.1390">
    <property type="entry name" value="Resolvase, N-terminal catalytic domain"/>
    <property type="match status" value="1"/>
</dbReference>
<dbReference type="PROSITE" id="PS51736">
    <property type="entry name" value="RECOMBINASES_3"/>
    <property type="match status" value="1"/>
</dbReference>
<evidence type="ECO:0000259" key="3">
    <source>
        <dbReference type="PROSITE" id="PS51737"/>
    </source>
</evidence>
<keyword evidence="5" id="KW-1185">Reference proteome</keyword>
<dbReference type="EMBL" id="CP081051">
    <property type="protein sequence ID" value="UWQ43424.1"/>
    <property type="molecule type" value="Genomic_DNA"/>
</dbReference>
<evidence type="ECO:0000259" key="2">
    <source>
        <dbReference type="PROSITE" id="PS51736"/>
    </source>
</evidence>
<feature type="coiled-coil region" evidence="1">
    <location>
        <begin position="391"/>
        <end position="445"/>
    </location>
</feature>
<evidence type="ECO:0000256" key="1">
    <source>
        <dbReference type="SAM" id="Coils"/>
    </source>
</evidence>
<dbReference type="PANTHER" id="PTHR30461:SF23">
    <property type="entry name" value="DNA RECOMBINASE-RELATED"/>
    <property type="match status" value="1"/>
</dbReference>
<dbReference type="SMART" id="SM00857">
    <property type="entry name" value="Resolvase"/>
    <property type="match status" value="1"/>
</dbReference>
<dbReference type="InterPro" id="IPR038109">
    <property type="entry name" value="DNA_bind_recomb_sf"/>
</dbReference>
<dbReference type="InterPro" id="IPR025827">
    <property type="entry name" value="Zn_ribbon_recom_dom"/>
</dbReference>
<dbReference type="PANTHER" id="PTHR30461">
    <property type="entry name" value="DNA-INVERTASE FROM LAMBDOID PROPHAGE"/>
    <property type="match status" value="1"/>
</dbReference>
<dbReference type="Gene3D" id="3.90.1750.20">
    <property type="entry name" value="Putative Large Serine Recombinase, Chain B, Domain 2"/>
    <property type="match status" value="1"/>
</dbReference>
<dbReference type="SUPFAM" id="SSF53041">
    <property type="entry name" value="Resolvase-like"/>
    <property type="match status" value="1"/>
</dbReference>
<evidence type="ECO:0000313" key="5">
    <source>
        <dbReference type="Proteomes" id="UP001058514"/>
    </source>
</evidence>
<keyword evidence="1" id="KW-0175">Coiled coil</keyword>
<dbReference type="InterPro" id="IPR006119">
    <property type="entry name" value="Resolv_N"/>
</dbReference>
<gene>
    <name evidence="4" type="ORF">K3718_14440</name>
</gene>
<dbReference type="RefSeq" id="WP_259965776.1">
    <property type="nucleotide sequence ID" value="NZ_CP081051.1"/>
</dbReference>
<feature type="domain" description="Resolvase/invertase-type recombinase catalytic" evidence="2">
    <location>
        <begin position="7"/>
        <end position="155"/>
    </location>
</feature>
<dbReference type="Proteomes" id="UP001058514">
    <property type="component" value="Chromosome"/>
</dbReference>
<protein>
    <submittedName>
        <fullName evidence="4">Recombinase family protein</fullName>
    </submittedName>
</protein>
<dbReference type="InterPro" id="IPR036162">
    <property type="entry name" value="Resolvase-like_N_sf"/>
</dbReference>
<dbReference type="InterPro" id="IPR011109">
    <property type="entry name" value="DNA_bind_recombinase_dom"/>
</dbReference>
<dbReference type="Pfam" id="PF07508">
    <property type="entry name" value="Recombinase"/>
    <property type="match status" value="1"/>
</dbReference>
<name>A0ABY5WPV9_9RHOB</name>
<proteinExistence type="predicted"/>
<feature type="domain" description="Recombinase" evidence="3">
    <location>
        <begin position="154"/>
        <end position="297"/>
    </location>
</feature>
<dbReference type="Pfam" id="PF13408">
    <property type="entry name" value="Zn_ribbon_recom"/>
    <property type="match status" value="1"/>
</dbReference>
<organism evidence="4 5">
    <name type="scientific">Leisingera aquaemixtae</name>
    <dbReference type="NCBI Taxonomy" id="1396826"/>
    <lineage>
        <taxon>Bacteria</taxon>
        <taxon>Pseudomonadati</taxon>
        <taxon>Pseudomonadota</taxon>
        <taxon>Alphaproteobacteria</taxon>
        <taxon>Rhodobacterales</taxon>
        <taxon>Roseobacteraceae</taxon>
        <taxon>Leisingera</taxon>
    </lineage>
</organism>
<dbReference type="PROSITE" id="PS51737">
    <property type="entry name" value="RECOMBINASE_DNA_BIND"/>
    <property type="match status" value="1"/>
</dbReference>
<dbReference type="InterPro" id="IPR050639">
    <property type="entry name" value="SSR_resolvase"/>
</dbReference>
<dbReference type="Pfam" id="PF00239">
    <property type="entry name" value="Resolvase"/>
    <property type="match status" value="1"/>
</dbReference>
<accession>A0ABY5WPV9</accession>
<evidence type="ECO:0000313" key="4">
    <source>
        <dbReference type="EMBL" id="UWQ43424.1"/>
    </source>
</evidence>